<dbReference type="EMBL" id="CAXDID020000001">
    <property type="protein sequence ID" value="CAL5970146.1"/>
    <property type="molecule type" value="Genomic_DNA"/>
</dbReference>
<dbReference type="Proteomes" id="UP001642409">
    <property type="component" value="Unassembled WGS sequence"/>
</dbReference>
<comment type="caution">
    <text evidence="1">The sequence shown here is derived from an EMBL/GenBank/DDBJ whole genome shotgun (WGS) entry which is preliminary data.</text>
</comment>
<sequence>MITYIAVYSELTRALKIEQFNCYTSQADIQLYADTLKIVVTIQTTNNSACDIPHGIRVSLQIDSLGIYEPYTYVRDYDYSSTTQIHLKCDNAAPQFQVLHLESSQLNLKRR</sequence>
<accession>A0ABP1GFX4</accession>
<organism evidence="1 2">
    <name type="scientific">Hexamita inflata</name>
    <dbReference type="NCBI Taxonomy" id="28002"/>
    <lineage>
        <taxon>Eukaryota</taxon>
        <taxon>Metamonada</taxon>
        <taxon>Diplomonadida</taxon>
        <taxon>Hexamitidae</taxon>
        <taxon>Hexamitinae</taxon>
        <taxon>Hexamita</taxon>
    </lineage>
</organism>
<evidence type="ECO:0008006" key="3">
    <source>
        <dbReference type="Google" id="ProtNLM"/>
    </source>
</evidence>
<keyword evidence="2" id="KW-1185">Reference proteome</keyword>
<protein>
    <recommendedName>
        <fullName evidence="3">ZP domain-containing protein</fullName>
    </recommendedName>
</protein>
<evidence type="ECO:0000313" key="1">
    <source>
        <dbReference type="EMBL" id="CAL5970146.1"/>
    </source>
</evidence>
<reference evidence="1 2" key="1">
    <citation type="submission" date="2024-07" db="EMBL/GenBank/DDBJ databases">
        <authorList>
            <person name="Akdeniz Z."/>
        </authorList>
    </citation>
    <scope>NUCLEOTIDE SEQUENCE [LARGE SCALE GENOMIC DNA]</scope>
</reference>
<evidence type="ECO:0000313" key="2">
    <source>
        <dbReference type="Proteomes" id="UP001642409"/>
    </source>
</evidence>
<proteinExistence type="predicted"/>
<name>A0ABP1GFX4_9EUKA</name>
<gene>
    <name evidence="1" type="ORF">HINF_LOCUS86</name>
</gene>